<organism evidence="1 2">
    <name type="scientific">Opisthorchis viverrini</name>
    <name type="common">Southeast Asian liver fluke</name>
    <dbReference type="NCBI Taxonomy" id="6198"/>
    <lineage>
        <taxon>Eukaryota</taxon>
        <taxon>Metazoa</taxon>
        <taxon>Spiralia</taxon>
        <taxon>Lophotrochozoa</taxon>
        <taxon>Platyhelminthes</taxon>
        <taxon>Trematoda</taxon>
        <taxon>Digenea</taxon>
        <taxon>Opisthorchiida</taxon>
        <taxon>Opisthorchiata</taxon>
        <taxon>Opisthorchiidae</taxon>
        <taxon>Opisthorchis</taxon>
    </lineage>
</organism>
<dbReference type="AlphaFoldDB" id="A0A075A597"/>
<reference evidence="1 2" key="1">
    <citation type="submission" date="2013-11" db="EMBL/GenBank/DDBJ databases">
        <title>Opisthorchis viverrini - life in the bile duct.</title>
        <authorList>
            <person name="Young N.D."/>
            <person name="Nagarajan N."/>
            <person name="Lin S.J."/>
            <person name="Korhonen P.K."/>
            <person name="Jex A.R."/>
            <person name="Hall R.S."/>
            <person name="Safavi-Hemami H."/>
            <person name="Kaewkong W."/>
            <person name="Bertrand D."/>
            <person name="Gao S."/>
            <person name="Seet Q."/>
            <person name="Wongkham S."/>
            <person name="Teh B.T."/>
            <person name="Wongkham C."/>
            <person name="Intapan P.M."/>
            <person name="Maleewong W."/>
            <person name="Yang X."/>
            <person name="Hu M."/>
            <person name="Wang Z."/>
            <person name="Hofmann A."/>
            <person name="Sternberg P.W."/>
            <person name="Tan P."/>
            <person name="Wang J."/>
            <person name="Gasser R.B."/>
        </authorList>
    </citation>
    <scope>NUCLEOTIDE SEQUENCE [LARGE SCALE GENOMIC DNA]</scope>
</reference>
<evidence type="ECO:0000313" key="2">
    <source>
        <dbReference type="Proteomes" id="UP000054324"/>
    </source>
</evidence>
<dbReference type="EMBL" id="KL596656">
    <property type="protein sequence ID" value="KER30760.1"/>
    <property type="molecule type" value="Genomic_DNA"/>
</dbReference>
<proteinExistence type="predicted"/>
<sequence length="77" mass="8451">MTSHSHCSKTGMESLVSARPICLLALGKRSLSQRIGHHHHCQLMTSVLNTNASLPYSHDLFENLIVKKRIKVDGGGT</sequence>
<dbReference type="CTD" id="20317092"/>
<gene>
    <name evidence="1" type="ORF">T265_02904</name>
</gene>
<dbReference type="RefSeq" id="XP_009165521.1">
    <property type="nucleotide sequence ID" value="XM_009167257.1"/>
</dbReference>
<accession>A0A075A597</accession>
<evidence type="ECO:0000313" key="1">
    <source>
        <dbReference type="EMBL" id="KER30760.1"/>
    </source>
</evidence>
<keyword evidence="2" id="KW-1185">Reference proteome</keyword>
<name>A0A075A597_OPIVI</name>
<protein>
    <submittedName>
        <fullName evidence="1">Uncharacterized protein</fullName>
    </submittedName>
</protein>
<dbReference type="GeneID" id="20317092"/>
<dbReference type="KEGG" id="ovi:T265_02904"/>
<dbReference type="Proteomes" id="UP000054324">
    <property type="component" value="Unassembled WGS sequence"/>
</dbReference>